<dbReference type="Gene3D" id="3.40.50.720">
    <property type="entry name" value="NAD(P)-binding Rossmann-like Domain"/>
    <property type="match status" value="1"/>
</dbReference>
<dbReference type="EMBL" id="DVNZ01000051">
    <property type="protein sequence ID" value="HIU93823.1"/>
    <property type="molecule type" value="Genomic_DNA"/>
</dbReference>
<dbReference type="GO" id="GO:0061504">
    <property type="term" value="P:cyclic threonylcarbamoyladenosine biosynthetic process"/>
    <property type="evidence" value="ECO:0007669"/>
    <property type="project" value="TreeGrafter"/>
</dbReference>
<dbReference type="Pfam" id="PF00899">
    <property type="entry name" value="ThiF"/>
    <property type="match status" value="1"/>
</dbReference>
<accession>A0A9D1N255</accession>
<comment type="caution">
    <text evidence="2">The sequence shown here is derived from an EMBL/GenBank/DDBJ whole genome shotgun (WGS) entry which is preliminary data.</text>
</comment>
<dbReference type="GO" id="GO:0016779">
    <property type="term" value="F:nucleotidyltransferase activity"/>
    <property type="evidence" value="ECO:0007669"/>
    <property type="project" value="UniProtKB-KW"/>
</dbReference>
<reference evidence="2" key="2">
    <citation type="journal article" date="2021" name="PeerJ">
        <title>Extensive microbial diversity within the chicken gut microbiome revealed by metagenomics and culture.</title>
        <authorList>
            <person name="Gilroy R."/>
            <person name="Ravi A."/>
            <person name="Getino M."/>
            <person name="Pursley I."/>
            <person name="Horton D.L."/>
            <person name="Alikhan N.F."/>
            <person name="Baker D."/>
            <person name="Gharbi K."/>
            <person name="Hall N."/>
            <person name="Watson M."/>
            <person name="Adriaenssens E.M."/>
            <person name="Foster-Nyarko E."/>
            <person name="Jarju S."/>
            <person name="Secka A."/>
            <person name="Antonio M."/>
            <person name="Oren A."/>
            <person name="Chaudhuri R.R."/>
            <person name="La Ragione R."/>
            <person name="Hildebrand F."/>
            <person name="Pallen M.J."/>
        </authorList>
    </citation>
    <scope>NUCLEOTIDE SEQUENCE</scope>
    <source>
        <strain evidence="2">ChiGjej2B2-16831</strain>
    </source>
</reference>
<dbReference type="PANTHER" id="PTHR43267">
    <property type="entry name" value="TRNA THREONYLCARBAMOYLADENOSINE DEHYDRATASE"/>
    <property type="match status" value="1"/>
</dbReference>
<dbReference type="GO" id="GO:0008641">
    <property type="term" value="F:ubiquitin-like modifier activating enzyme activity"/>
    <property type="evidence" value="ECO:0007669"/>
    <property type="project" value="InterPro"/>
</dbReference>
<keyword evidence="2" id="KW-0548">Nucleotidyltransferase</keyword>
<dbReference type="Proteomes" id="UP000824128">
    <property type="component" value="Unassembled WGS sequence"/>
</dbReference>
<sequence>MQERTALLIGEAGVARLAASRVAVVGLGGVGGHCAEALARAGVGALHLVDADVVAQSDLNRQAAATFATLGMSKPQALALRLAAFSRCRLTLSTAFVGPDTAAAALPGAFDFVVDAIDTLSGKLALVEHCRARGVPLVSCMGAGNRLDAGRFAVRDIYATAGCPLARRMRSELRKRGVDALPVVCSDEPPHIRTGGGAIGSLAPVTAAAGLVAADHVLLSLLGLR</sequence>
<dbReference type="AlphaFoldDB" id="A0A9D1N255"/>
<dbReference type="InterPro" id="IPR000594">
    <property type="entry name" value="ThiF_NAD_FAD-bd"/>
</dbReference>
<protein>
    <submittedName>
        <fullName evidence="2">ThiF family adenylyltransferase</fullName>
    </submittedName>
</protein>
<evidence type="ECO:0000313" key="2">
    <source>
        <dbReference type="EMBL" id="HIU93823.1"/>
    </source>
</evidence>
<evidence type="ECO:0000313" key="3">
    <source>
        <dbReference type="Proteomes" id="UP000824128"/>
    </source>
</evidence>
<dbReference type="SUPFAM" id="SSF69572">
    <property type="entry name" value="Activating enzymes of the ubiquitin-like proteins"/>
    <property type="match status" value="1"/>
</dbReference>
<keyword evidence="2" id="KW-0808">Transferase</keyword>
<evidence type="ECO:0000259" key="1">
    <source>
        <dbReference type="Pfam" id="PF00899"/>
    </source>
</evidence>
<name>A0A9D1N255_9FIRM</name>
<dbReference type="InterPro" id="IPR045886">
    <property type="entry name" value="ThiF/MoeB/HesA"/>
</dbReference>
<feature type="domain" description="THIF-type NAD/FAD binding fold" evidence="1">
    <location>
        <begin position="6"/>
        <end position="223"/>
    </location>
</feature>
<proteinExistence type="predicted"/>
<dbReference type="PANTHER" id="PTHR43267:SF1">
    <property type="entry name" value="TRNA THREONYLCARBAMOYLADENOSINE DEHYDRATASE"/>
    <property type="match status" value="1"/>
</dbReference>
<gene>
    <name evidence="2" type="ORF">IAD24_01570</name>
</gene>
<dbReference type="GO" id="GO:0061503">
    <property type="term" value="F:tRNA threonylcarbamoyladenosine dehydratase"/>
    <property type="evidence" value="ECO:0007669"/>
    <property type="project" value="TreeGrafter"/>
</dbReference>
<reference evidence="2" key="1">
    <citation type="submission" date="2020-10" db="EMBL/GenBank/DDBJ databases">
        <authorList>
            <person name="Gilroy R."/>
        </authorList>
    </citation>
    <scope>NUCLEOTIDE SEQUENCE</scope>
    <source>
        <strain evidence="2">ChiGjej2B2-16831</strain>
    </source>
</reference>
<organism evidence="2 3">
    <name type="scientific">Candidatus Aphodomorpha intestinavium</name>
    <dbReference type="NCBI Taxonomy" id="2840672"/>
    <lineage>
        <taxon>Bacteria</taxon>
        <taxon>Bacillati</taxon>
        <taxon>Bacillota</taxon>
        <taxon>Clostridia</taxon>
        <taxon>Eubacteriales</taxon>
        <taxon>Candidatus Aphodomorpha</taxon>
    </lineage>
</organism>
<dbReference type="InterPro" id="IPR035985">
    <property type="entry name" value="Ubiquitin-activating_enz"/>
</dbReference>